<comment type="caution">
    <text evidence="5">The sequence shown here is derived from an EMBL/GenBank/DDBJ whole genome shotgun (WGS) entry which is preliminary data.</text>
</comment>
<dbReference type="InterPro" id="IPR050599">
    <property type="entry name" value="VDCC_alpha-1_subunit"/>
</dbReference>
<dbReference type="OrthoDB" id="431720at2759"/>
<name>A0A7J5XCD1_DISMA</name>
<organism evidence="5 6">
    <name type="scientific">Dissostichus mawsoni</name>
    <name type="common">Antarctic cod</name>
    <dbReference type="NCBI Taxonomy" id="36200"/>
    <lineage>
        <taxon>Eukaryota</taxon>
        <taxon>Metazoa</taxon>
        <taxon>Chordata</taxon>
        <taxon>Craniata</taxon>
        <taxon>Vertebrata</taxon>
        <taxon>Euteleostomi</taxon>
        <taxon>Actinopterygii</taxon>
        <taxon>Neopterygii</taxon>
        <taxon>Teleostei</taxon>
        <taxon>Neoteleostei</taxon>
        <taxon>Acanthomorphata</taxon>
        <taxon>Eupercaria</taxon>
        <taxon>Perciformes</taxon>
        <taxon>Notothenioidei</taxon>
        <taxon>Nototheniidae</taxon>
        <taxon>Dissostichus</taxon>
    </lineage>
</organism>
<evidence type="ECO:0000313" key="5">
    <source>
        <dbReference type="EMBL" id="KAF3834686.1"/>
    </source>
</evidence>
<dbReference type="GO" id="GO:0008331">
    <property type="term" value="F:high voltage-gated calcium channel activity"/>
    <property type="evidence" value="ECO:0007669"/>
    <property type="project" value="TreeGrafter"/>
</dbReference>
<dbReference type="GO" id="GO:0045202">
    <property type="term" value="C:synapse"/>
    <property type="evidence" value="ECO:0007669"/>
    <property type="project" value="GOC"/>
</dbReference>
<evidence type="ECO:0000256" key="4">
    <source>
        <dbReference type="ARBA" id="ARBA00023303"/>
    </source>
</evidence>
<dbReference type="PANTHER" id="PTHR45628:SF5">
    <property type="entry name" value="VOLTAGE-DEPENDENT R-TYPE CALCIUM CHANNEL SUBUNIT ALPHA-1E"/>
    <property type="match status" value="1"/>
</dbReference>
<dbReference type="EMBL" id="JAAKFY010000025">
    <property type="protein sequence ID" value="KAF3834686.1"/>
    <property type="molecule type" value="Genomic_DNA"/>
</dbReference>
<dbReference type="GO" id="GO:0005891">
    <property type="term" value="C:voltage-gated calcium channel complex"/>
    <property type="evidence" value="ECO:0007669"/>
    <property type="project" value="TreeGrafter"/>
</dbReference>
<dbReference type="GO" id="GO:0043025">
    <property type="term" value="C:neuronal cell body"/>
    <property type="evidence" value="ECO:0007669"/>
    <property type="project" value="TreeGrafter"/>
</dbReference>
<keyword evidence="2" id="KW-0851">Voltage-gated channel</keyword>
<dbReference type="AlphaFoldDB" id="A0A7J5XCD1"/>
<dbReference type="Proteomes" id="UP000518266">
    <property type="component" value="Unassembled WGS sequence"/>
</dbReference>
<evidence type="ECO:0000256" key="3">
    <source>
        <dbReference type="ARBA" id="ARBA00023065"/>
    </source>
</evidence>
<reference evidence="5 6" key="1">
    <citation type="submission" date="2020-03" db="EMBL/GenBank/DDBJ databases">
        <title>Dissostichus mawsoni Genome sequencing and assembly.</title>
        <authorList>
            <person name="Park H."/>
        </authorList>
    </citation>
    <scope>NUCLEOTIDE SEQUENCE [LARGE SCALE GENOMIC DNA]</scope>
    <source>
        <strain evidence="5">DM0001</strain>
        <tissue evidence="5">Muscle</tissue>
    </source>
</reference>
<sequence>MMILWSFCAEINKGRDIKTIKSLRVLRVLRPLKTIKRLPKLKLFKGKFFFCSDSSKDTEKDCQ</sequence>
<evidence type="ECO:0000313" key="6">
    <source>
        <dbReference type="Proteomes" id="UP000518266"/>
    </source>
</evidence>
<evidence type="ECO:0000256" key="2">
    <source>
        <dbReference type="ARBA" id="ARBA00022882"/>
    </source>
</evidence>
<keyword evidence="1" id="KW-0813">Transport</keyword>
<dbReference type="GO" id="GO:0007268">
    <property type="term" value="P:chemical synaptic transmission"/>
    <property type="evidence" value="ECO:0007669"/>
    <property type="project" value="TreeGrafter"/>
</dbReference>
<evidence type="ECO:0000256" key="1">
    <source>
        <dbReference type="ARBA" id="ARBA00022448"/>
    </source>
</evidence>
<keyword evidence="3" id="KW-0406">Ion transport</keyword>
<dbReference type="GO" id="GO:0098703">
    <property type="term" value="P:calcium ion import across plasma membrane"/>
    <property type="evidence" value="ECO:0007669"/>
    <property type="project" value="TreeGrafter"/>
</dbReference>
<accession>A0A7J5XCD1</accession>
<keyword evidence="4" id="KW-0407">Ion channel</keyword>
<protein>
    <submittedName>
        <fullName evidence="5">Uncharacterized protein</fullName>
    </submittedName>
</protein>
<dbReference type="PANTHER" id="PTHR45628">
    <property type="entry name" value="VOLTAGE-DEPENDENT CALCIUM CHANNEL TYPE A SUBUNIT ALPHA-1"/>
    <property type="match status" value="1"/>
</dbReference>
<gene>
    <name evidence="5" type="ORF">F7725_027244</name>
</gene>
<keyword evidence="6" id="KW-1185">Reference proteome</keyword>
<proteinExistence type="predicted"/>